<proteinExistence type="predicted"/>
<keyword evidence="2" id="KW-1185">Reference proteome</keyword>
<evidence type="ECO:0000313" key="1">
    <source>
        <dbReference type="EMBL" id="SCB15749.1"/>
    </source>
</evidence>
<name>A0A1C3UK04_9HYPH</name>
<dbReference type="AlphaFoldDB" id="A0A1C3UK04"/>
<sequence length="121" mass="13724">MNFLFETGNSDIHCLEQKYCRRRMNAAYGAWYSRRLPLRRLYPVNTSTLICVVCFICHNSKGKAKYAIILMDSSDEEDEEGFVAILFLAHRRVTSITSDLVPAIGTSKTTPKPIWGALDTC</sequence>
<dbReference type="STRING" id="411945.GA0061102_100475"/>
<evidence type="ECO:0000313" key="2">
    <source>
        <dbReference type="Proteomes" id="UP000199435"/>
    </source>
</evidence>
<gene>
    <name evidence="1" type="ORF">GA0061102_100475</name>
</gene>
<dbReference type="EMBL" id="FMAH01000004">
    <property type="protein sequence ID" value="SCB15749.1"/>
    <property type="molecule type" value="Genomic_DNA"/>
</dbReference>
<accession>A0A1C3UK04</accession>
<organism evidence="1 2">
    <name type="scientific">Rhizobium miluonense</name>
    <dbReference type="NCBI Taxonomy" id="411945"/>
    <lineage>
        <taxon>Bacteria</taxon>
        <taxon>Pseudomonadati</taxon>
        <taxon>Pseudomonadota</taxon>
        <taxon>Alphaproteobacteria</taxon>
        <taxon>Hyphomicrobiales</taxon>
        <taxon>Rhizobiaceae</taxon>
        <taxon>Rhizobium/Agrobacterium group</taxon>
        <taxon>Rhizobium</taxon>
    </lineage>
</organism>
<protein>
    <submittedName>
        <fullName evidence="1">Uncharacterized protein</fullName>
    </submittedName>
</protein>
<reference evidence="2" key="1">
    <citation type="submission" date="2016-08" db="EMBL/GenBank/DDBJ databases">
        <authorList>
            <person name="Varghese N."/>
            <person name="Submissions Spin"/>
        </authorList>
    </citation>
    <scope>NUCLEOTIDE SEQUENCE [LARGE SCALE GENOMIC DNA]</scope>
    <source>
        <strain evidence="2">HAMBI 2971</strain>
    </source>
</reference>
<dbReference type="Proteomes" id="UP000199435">
    <property type="component" value="Unassembled WGS sequence"/>
</dbReference>